<dbReference type="EMBL" id="CP022521">
    <property type="protein sequence ID" value="ASO18350.1"/>
    <property type="molecule type" value="Genomic_DNA"/>
</dbReference>
<organism evidence="1 2">
    <name type="scientific">Actinoalloteichus hoggarensis</name>
    <dbReference type="NCBI Taxonomy" id="1470176"/>
    <lineage>
        <taxon>Bacteria</taxon>
        <taxon>Bacillati</taxon>
        <taxon>Actinomycetota</taxon>
        <taxon>Actinomycetes</taxon>
        <taxon>Pseudonocardiales</taxon>
        <taxon>Pseudonocardiaceae</taxon>
        <taxon>Actinoalloteichus</taxon>
    </lineage>
</organism>
<dbReference type="AlphaFoldDB" id="A0A221VXR6"/>
<keyword evidence="2" id="KW-1185">Reference proteome</keyword>
<proteinExistence type="predicted"/>
<dbReference type="Proteomes" id="UP000204221">
    <property type="component" value="Chromosome"/>
</dbReference>
<sequence>MRADNGSVRPCVAEIDRLASSSADEVRRGEEVVFDDYRRRIAG</sequence>
<gene>
    <name evidence="1" type="ORF">AHOG_03460</name>
</gene>
<name>A0A221VXR6_9PSEU</name>
<reference evidence="1 2" key="1">
    <citation type="submission" date="2017-07" db="EMBL/GenBank/DDBJ databases">
        <title>Complete genome sequence of Actinoalloteichus hoggarensis DSM 45943, type strain of Actinoalloteichus hoggarensis.</title>
        <authorList>
            <person name="Ruckert C."/>
            <person name="Nouioui I."/>
            <person name="Willmese J."/>
            <person name="van Wezel G."/>
            <person name="Klenk H.-P."/>
            <person name="Kalinowski J."/>
            <person name="Zotchev S.B."/>
        </authorList>
    </citation>
    <scope>NUCLEOTIDE SEQUENCE [LARGE SCALE GENOMIC DNA]</scope>
    <source>
        <strain evidence="1 2">DSM 45943</strain>
    </source>
</reference>
<protein>
    <submittedName>
        <fullName evidence="1">Uncharacterized protein</fullName>
    </submittedName>
</protein>
<evidence type="ECO:0000313" key="1">
    <source>
        <dbReference type="EMBL" id="ASO18350.1"/>
    </source>
</evidence>
<accession>A0A221VXR6</accession>
<dbReference type="KEGG" id="ahg:AHOG_03460"/>
<evidence type="ECO:0000313" key="2">
    <source>
        <dbReference type="Proteomes" id="UP000204221"/>
    </source>
</evidence>